<accession>A0A128F928</accession>
<dbReference type="Pfam" id="PF00932">
    <property type="entry name" value="LTD"/>
    <property type="match status" value="1"/>
</dbReference>
<dbReference type="EC" id="3.1.30.2" evidence="12"/>
<dbReference type="RefSeq" id="WP_062665563.1">
    <property type="nucleotide sequence ID" value="NZ_FIZX01000002.1"/>
</dbReference>
<gene>
    <name evidence="12" type="primary">nucA</name>
    <name evidence="12" type="ORF">GCE9029_03750</name>
</gene>
<dbReference type="InterPro" id="IPR039787">
    <property type="entry name" value="ENDOU"/>
</dbReference>
<dbReference type="InterPro" id="IPR044925">
    <property type="entry name" value="His-Me_finger_sf"/>
</dbReference>
<dbReference type="SUPFAM" id="SSF54060">
    <property type="entry name" value="His-Me finger endonucleases"/>
    <property type="match status" value="1"/>
</dbReference>
<keyword evidence="13" id="KW-1185">Reference proteome</keyword>
<evidence type="ECO:0000259" key="11">
    <source>
        <dbReference type="PROSITE" id="PS51959"/>
    </source>
</evidence>
<dbReference type="GO" id="GO:0016787">
    <property type="term" value="F:hydrolase activity"/>
    <property type="evidence" value="ECO:0007669"/>
    <property type="project" value="UniProtKB-KW"/>
</dbReference>
<evidence type="ECO:0000256" key="3">
    <source>
        <dbReference type="ARBA" id="ARBA00011245"/>
    </source>
</evidence>
<evidence type="ECO:0000256" key="4">
    <source>
        <dbReference type="ARBA" id="ARBA00022722"/>
    </source>
</evidence>
<dbReference type="OrthoDB" id="9811262at2"/>
<dbReference type="SMART" id="SM00477">
    <property type="entry name" value="NUC"/>
    <property type="match status" value="1"/>
</dbReference>
<dbReference type="GO" id="GO:0016829">
    <property type="term" value="F:lyase activity"/>
    <property type="evidence" value="ECO:0007669"/>
    <property type="project" value="UniProtKB-KW"/>
</dbReference>
<dbReference type="InterPro" id="IPR037227">
    <property type="entry name" value="EndoU-like"/>
</dbReference>
<dbReference type="Pfam" id="PF01223">
    <property type="entry name" value="Endonuclease_NS"/>
    <property type="match status" value="1"/>
</dbReference>
<dbReference type="Gene3D" id="3.40.570.10">
    <property type="entry name" value="Extracellular Endonuclease, subunit A"/>
    <property type="match status" value="1"/>
</dbReference>
<evidence type="ECO:0000256" key="10">
    <source>
        <dbReference type="ARBA" id="ARBA00023239"/>
    </source>
</evidence>
<evidence type="ECO:0000256" key="6">
    <source>
        <dbReference type="ARBA" id="ARBA00022759"/>
    </source>
</evidence>
<evidence type="ECO:0000313" key="12">
    <source>
        <dbReference type="EMBL" id="CZF83289.1"/>
    </source>
</evidence>
<dbReference type="AlphaFoldDB" id="A0A128F928"/>
<dbReference type="PANTHER" id="PTHR12439">
    <property type="entry name" value="PLACENTAL PROTEIN 11-RELATED"/>
    <property type="match status" value="1"/>
</dbReference>
<dbReference type="InterPro" id="IPR018998">
    <property type="entry name" value="EndoU_C"/>
</dbReference>
<dbReference type="EMBL" id="FIZX01000002">
    <property type="protein sequence ID" value="CZF83289.1"/>
    <property type="molecule type" value="Genomic_DNA"/>
</dbReference>
<feature type="domain" description="EndoU" evidence="11">
    <location>
        <begin position="272"/>
        <end position="617"/>
    </location>
</feature>
<dbReference type="GO" id="GO:0004521">
    <property type="term" value="F:RNA endonuclease activity"/>
    <property type="evidence" value="ECO:0007669"/>
    <property type="project" value="InterPro"/>
</dbReference>
<keyword evidence="8" id="KW-0694">RNA-binding</keyword>
<reference evidence="13" key="1">
    <citation type="submission" date="2016-02" db="EMBL/GenBank/DDBJ databases">
        <authorList>
            <person name="Rodrigo-Torres Lidia"/>
            <person name="Arahal R.David."/>
        </authorList>
    </citation>
    <scope>NUCLEOTIDE SEQUENCE [LARGE SCALE GENOMIC DNA]</scope>
    <source>
        <strain evidence="13">CECT 9029</strain>
    </source>
</reference>
<dbReference type="PROSITE" id="PS51959">
    <property type="entry name" value="ENDOU"/>
    <property type="match status" value="1"/>
</dbReference>
<dbReference type="SMART" id="SM00892">
    <property type="entry name" value="Endonuclease_NS"/>
    <property type="match status" value="1"/>
</dbReference>
<evidence type="ECO:0000256" key="9">
    <source>
        <dbReference type="ARBA" id="ARBA00023211"/>
    </source>
</evidence>
<dbReference type="InterPro" id="IPR020821">
    <property type="entry name" value="ENPP1-3/EXOG-like_nuc-like"/>
</dbReference>
<organism evidence="12 13">
    <name type="scientific">Grimontia celer</name>
    <dbReference type="NCBI Taxonomy" id="1796497"/>
    <lineage>
        <taxon>Bacteria</taxon>
        <taxon>Pseudomonadati</taxon>
        <taxon>Pseudomonadota</taxon>
        <taxon>Gammaproteobacteria</taxon>
        <taxon>Vibrionales</taxon>
        <taxon>Vibrionaceae</taxon>
        <taxon>Grimontia</taxon>
    </lineage>
</organism>
<keyword evidence="10" id="KW-0456">Lyase</keyword>
<comment type="cofactor">
    <cofactor evidence="1">
        <name>Mn(2+)</name>
        <dbReference type="ChEBI" id="CHEBI:29035"/>
    </cofactor>
</comment>
<dbReference type="InterPro" id="IPR036415">
    <property type="entry name" value="Lamin_tail_dom_sf"/>
</dbReference>
<name>A0A128F928_9GAMM</name>
<dbReference type="InterPro" id="IPR001604">
    <property type="entry name" value="Endo_G_ENPP1-like_dom"/>
</dbReference>
<dbReference type="SUPFAM" id="SSF74853">
    <property type="entry name" value="Lamin A/C globular tail domain"/>
    <property type="match status" value="1"/>
</dbReference>
<evidence type="ECO:0000256" key="7">
    <source>
        <dbReference type="ARBA" id="ARBA00022801"/>
    </source>
</evidence>
<dbReference type="GO" id="GO:0046872">
    <property type="term" value="F:metal ion binding"/>
    <property type="evidence" value="ECO:0007669"/>
    <property type="project" value="UniProtKB-KW"/>
</dbReference>
<dbReference type="CDD" id="cd21159">
    <property type="entry name" value="XendoU"/>
    <property type="match status" value="1"/>
</dbReference>
<evidence type="ECO:0000256" key="5">
    <source>
        <dbReference type="ARBA" id="ARBA00022723"/>
    </source>
</evidence>
<keyword evidence="5" id="KW-0479">Metal-binding</keyword>
<keyword evidence="6" id="KW-0255">Endonuclease</keyword>
<evidence type="ECO:0000256" key="2">
    <source>
        <dbReference type="ARBA" id="ARBA00010168"/>
    </source>
</evidence>
<dbReference type="Proteomes" id="UP000071641">
    <property type="component" value="Unassembled WGS sequence"/>
</dbReference>
<dbReference type="STRING" id="1796497.GCE9029_03750"/>
<evidence type="ECO:0000256" key="8">
    <source>
        <dbReference type="ARBA" id="ARBA00022884"/>
    </source>
</evidence>
<proteinExistence type="inferred from homology"/>
<dbReference type="InterPro" id="IPR044929">
    <property type="entry name" value="DNA/RNA_non-sp_Endonuclease_sf"/>
</dbReference>
<evidence type="ECO:0000313" key="13">
    <source>
        <dbReference type="Proteomes" id="UP000071641"/>
    </source>
</evidence>
<keyword evidence="7 12" id="KW-0378">Hydrolase</keyword>
<keyword evidence="4" id="KW-0540">Nuclease</keyword>
<evidence type="ECO:0000256" key="1">
    <source>
        <dbReference type="ARBA" id="ARBA00001936"/>
    </source>
</evidence>
<comment type="similarity">
    <text evidence="2">Belongs to the ENDOU family.</text>
</comment>
<sequence length="748" mass="86274">MPSQGFNTEFLSVPVSLPRLGESLLDVAWEYGEPLHCEHFSLVMNRETKMAFYTAHNIDRQTLMSLKRARWKLDPRVDIDYQAGPEVYKNNVWDRGHMVRRAAITWGSRPEASQANKDSFFYTNANLQHAKFNQDEWLELENWLLEEEDLDDKLSVFTGPINTINDQPYRGTYIPSAFWKVIVFTKGGELQCRAFLMKQSEFWDDHDGRNTLNLESYQVSLTQITELTDLYFQQALYDTNPMFYSPNNFTTSNDIDTPEMRPIESPTDIVDNRGKYTDIIQELWDADDNRFDVTRLADGRWMNENADIRLYEQGYRRPGKRDLAKFFLFDEVNTDKLMFLPSYQAFKRLIDNYNELERDEEKYSDVELAEIEHFLDTCFARYDDEDRISLMESVYQYITDDQSEGGLGFAQAKLTEMPFTSTTFGEGQYIDLTSIETFRETVRNIWFGLYTNNFGNRQVKHASGFEHVFLGEIKREGSRYEIGGYHFWAKFFWDEQNGNGGKADLEYLGSFYDGPEGNLNTDVATLAMSWRVGEKIAWKEKGGFFVGMSPECLLALGTMLTFESFRNDTQPLSFFDGESKRRAAINGWRYDLVLYRETLKNQDRGFHLRSFYPVLKSRDNRDPLLAPHSNTDVLLYDEGDVVIASAMPNPPGVGDQNEWVSIRNETPGLIDVTGWQIRTKSGTTVLREKTKLPPGREHKIVVRAGGGGAALSNKGTVIELLDTEDTVISKVEYKSVSRRAEGQVLNFS</sequence>
<comment type="subunit">
    <text evidence="3">Monomer.</text>
</comment>
<dbReference type="GO" id="GO:0003723">
    <property type="term" value="F:RNA binding"/>
    <property type="evidence" value="ECO:0007669"/>
    <property type="project" value="UniProtKB-KW"/>
</dbReference>
<dbReference type="InterPro" id="IPR001322">
    <property type="entry name" value="Lamin_tail_dom"/>
</dbReference>
<dbReference type="SUPFAM" id="SSF142877">
    <property type="entry name" value="EndoU-like"/>
    <property type="match status" value="1"/>
</dbReference>
<keyword evidence="9" id="KW-0464">Manganese</keyword>
<dbReference type="PANTHER" id="PTHR12439:SF11">
    <property type="entry name" value="URIDYLATE-SPECIFIC ENDORIBONUCLEASE"/>
    <property type="match status" value="1"/>
</dbReference>
<dbReference type="Pfam" id="PF09412">
    <property type="entry name" value="XendoU"/>
    <property type="match status" value="2"/>
</dbReference>
<protein>
    <submittedName>
        <fullName evidence="12">Nuclease</fullName>
        <ecNumber evidence="12">3.1.30.2</ecNumber>
    </submittedName>
</protein>